<dbReference type="SUPFAM" id="SSF81901">
    <property type="entry name" value="HCP-like"/>
    <property type="match status" value="1"/>
</dbReference>
<gene>
    <name evidence="2" type="ORF">DDB_G0293882</name>
</gene>
<dbReference type="PANTHER" id="PTHR47941">
    <property type="entry name" value="PENTATRICOPEPTIDE REPEAT-CONTAINING PROTEIN 3, MITOCHONDRIAL"/>
    <property type="match status" value="1"/>
</dbReference>
<accession>Q54B62</accession>
<dbReference type="OMA" id="NMKECER"/>
<evidence type="ECO:0000256" key="1">
    <source>
        <dbReference type="ARBA" id="ARBA00022737"/>
    </source>
</evidence>
<dbReference type="InterPro" id="IPR002885">
    <property type="entry name" value="PPR_rpt"/>
</dbReference>
<dbReference type="Pfam" id="PF01535">
    <property type="entry name" value="PPR"/>
    <property type="match status" value="3"/>
</dbReference>
<dbReference type="VEuPathDB" id="AmoebaDB:DDB_G0293882"/>
<dbReference type="Proteomes" id="UP000002195">
    <property type="component" value="Unassembled WGS sequence"/>
</dbReference>
<dbReference type="KEGG" id="ddi:DDB_G0293882"/>
<dbReference type="STRING" id="44689.Q54B62"/>
<evidence type="ECO:0000313" key="2">
    <source>
        <dbReference type="EMBL" id="EAL60512.1"/>
    </source>
</evidence>
<dbReference type="dictyBase" id="DDB_G0293882">
    <property type="gene designation" value="ptcA"/>
</dbReference>
<name>Q54B62_DICDI</name>
<dbReference type="HOGENOM" id="CLU_540177_0_0_1"/>
<proteinExistence type="predicted"/>
<dbReference type="SMR" id="Q54B62"/>
<dbReference type="PaxDb" id="44689-DDB0192177"/>
<dbReference type="GO" id="GO:0005737">
    <property type="term" value="C:cytoplasm"/>
    <property type="evidence" value="ECO:0000318"/>
    <property type="project" value="GO_Central"/>
</dbReference>
<keyword evidence="1" id="KW-0677">Repeat</keyword>
<dbReference type="FunCoup" id="Q54B62">
    <property type="interactions" value="103"/>
</dbReference>
<dbReference type="eggNOG" id="KOG4197">
    <property type="taxonomic scope" value="Eukaryota"/>
</dbReference>
<sequence>MKRISILRLLRNNKNINGVINYKPTTITLSSSIITTTTQRSLSLKFNNENRFYSSSKALLNGNIVNNEISKSIEKVNDPNSFEYVLSGFYESRKFEKAIKYFEEIRENNDQFKPNKLIVTKIMKCYAKCNKMEKCLELYNENQQDFDIIMGLVLIKGYLDQSNFEEAMKWFEKCQQLNMDNIRHYTVIIGKLSKSGQFSIIDMMLDQIKIKNLKFDTHLYTILFTGLQSFIGNGHLDRTLKLYEQLMNDLKTASTTTTTTDLKMDSKLFKELVECLFYKKLYKSVVGLYEKFKNSNIDFSLILPKILTSYNYDYPNSPNDVIQLWSKIKKPSPGSYACYFHFLNNCNEFNYFPNYKFNIIDIVEKELTLNKNNMNLFQNDIFIVNQIIRYHIIDNDFSSAWSIFQYTLSNSIADVFSFFYILKYLTNHSTNPIVYNNLKEILTSSYYINLTKQYSDYKKVIWIPILKRLNSSEEFKPQLQQTIKLLESHTSESLIFYNKALGRNN</sequence>
<organism evidence="2 3">
    <name type="scientific">Dictyostelium discoideum</name>
    <name type="common">Social amoeba</name>
    <dbReference type="NCBI Taxonomy" id="44689"/>
    <lineage>
        <taxon>Eukaryota</taxon>
        <taxon>Amoebozoa</taxon>
        <taxon>Evosea</taxon>
        <taxon>Eumycetozoa</taxon>
        <taxon>Dictyostelia</taxon>
        <taxon>Dictyosteliales</taxon>
        <taxon>Dictyosteliaceae</taxon>
        <taxon>Dictyostelium</taxon>
    </lineage>
</organism>
<dbReference type="GeneID" id="8629468"/>
<reference evidence="2 3" key="1">
    <citation type="journal article" date="2005" name="Nature">
        <title>The genome of the social amoeba Dictyostelium discoideum.</title>
        <authorList>
            <consortium name="The Dictyostelium discoideum Sequencing Consortium"/>
            <person name="Eichinger L."/>
            <person name="Pachebat J.A."/>
            <person name="Glockner G."/>
            <person name="Rajandream M.A."/>
            <person name="Sucgang R."/>
            <person name="Berriman M."/>
            <person name="Song J."/>
            <person name="Olsen R."/>
            <person name="Szafranski K."/>
            <person name="Xu Q."/>
            <person name="Tunggal B."/>
            <person name="Kummerfeld S."/>
            <person name="Madera M."/>
            <person name="Konfortov B.A."/>
            <person name="Rivero F."/>
            <person name="Bankier A.T."/>
            <person name="Lehmann R."/>
            <person name="Hamlin N."/>
            <person name="Davies R."/>
            <person name="Gaudet P."/>
            <person name="Fey P."/>
            <person name="Pilcher K."/>
            <person name="Chen G."/>
            <person name="Saunders D."/>
            <person name="Sodergren E."/>
            <person name="Davis P."/>
            <person name="Kerhornou A."/>
            <person name="Nie X."/>
            <person name="Hall N."/>
            <person name="Anjard C."/>
            <person name="Hemphill L."/>
            <person name="Bason N."/>
            <person name="Farbrother P."/>
            <person name="Desany B."/>
            <person name="Just E."/>
            <person name="Morio T."/>
            <person name="Rost R."/>
            <person name="Churcher C."/>
            <person name="Cooper J."/>
            <person name="Haydock S."/>
            <person name="van Driessche N."/>
            <person name="Cronin A."/>
            <person name="Goodhead I."/>
            <person name="Muzny D."/>
            <person name="Mourier T."/>
            <person name="Pain A."/>
            <person name="Lu M."/>
            <person name="Harper D."/>
            <person name="Lindsay R."/>
            <person name="Hauser H."/>
            <person name="James K."/>
            <person name="Quiles M."/>
            <person name="Madan Babu M."/>
            <person name="Saito T."/>
            <person name="Buchrieser C."/>
            <person name="Wardroper A."/>
            <person name="Felder M."/>
            <person name="Thangavelu M."/>
            <person name="Johnson D."/>
            <person name="Knights A."/>
            <person name="Loulseged H."/>
            <person name="Mungall K."/>
            <person name="Oliver K."/>
            <person name="Price C."/>
            <person name="Quail M.A."/>
            <person name="Urushihara H."/>
            <person name="Hernandez J."/>
            <person name="Rabbinowitsch E."/>
            <person name="Steffen D."/>
            <person name="Sanders M."/>
            <person name="Ma J."/>
            <person name="Kohara Y."/>
            <person name="Sharp S."/>
            <person name="Simmonds M."/>
            <person name="Spiegler S."/>
            <person name="Tivey A."/>
            <person name="Sugano S."/>
            <person name="White B."/>
            <person name="Walker D."/>
            <person name="Woodward J."/>
            <person name="Winckler T."/>
            <person name="Tanaka Y."/>
            <person name="Shaulsky G."/>
            <person name="Schleicher M."/>
            <person name="Weinstock G."/>
            <person name="Rosenthal A."/>
            <person name="Cox E.C."/>
            <person name="Chisholm R.L."/>
            <person name="Gibbs R."/>
            <person name="Loomis W.F."/>
            <person name="Platzer M."/>
            <person name="Kay R.R."/>
            <person name="Williams J."/>
            <person name="Dear P.H."/>
            <person name="Noegel A.A."/>
            <person name="Barrell B."/>
            <person name="Kuspa A."/>
        </authorList>
    </citation>
    <scope>NUCLEOTIDE SEQUENCE [LARGE SCALE GENOMIC DNA]</scope>
    <source>
        <strain evidence="2 3">AX4</strain>
    </source>
</reference>
<dbReference type="GO" id="GO:0006397">
    <property type="term" value="P:mRNA processing"/>
    <property type="evidence" value="ECO:0000318"/>
    <property type="project" value="GO_Central"/>
</dbReference>
<dbReference type="Gene3D" id="1.25.40.10">
    <property type="entry name" value="Tetratricopeptide repeat domain"/>
    <property type="match status" value="1"/>
</dbReference>
<protein>
    <recommendedName>
        <fullName evidence="4">Pentatricopeptide repeat-containing protein</fullName>
    </recommendedName>
</protein>
<dbReference type="PhylomeDB" id="Q54B62"/>
<dbReference type="RefSeq" id="XP_628926.1">
    <property type="nucleotide sequence ID" value="XM_628924.1"/>
</dbReference>
<dbReference type="GO" id="GO:0003729">
    <property type="term" value="F:mRNA binding"/>
    <property type="evidence" value="ECO:0000318"/>
    <property type="project" value="GO_Central"/>
</dbReference>
<dbReference type="InterPro" id="IPR011990">
    <property type="entry name" value="TPR-like_helical_dom_sf"/>
</dbReference>
<comment type="caution">
    <text evidence="2">The sequence shown here is derived from an EMBL/GenBank/DDBJ whole genome shotgun (WGS) entry which is preliminary data.</text>
</comment>
<keyword evidence="3" id="KW-1185">Reference proteome</keyword>
<evidence type="ECO:0000313" key="3">
    <source>
        <dbReference type="Proteomes" id="UP000002195"/>
    </source>
</evidence>
<evidence type="ECO:0008006" key="4">
    <source>
        <dbReference type="Google" id="ProtNLM"/>
    </source>
</evidence>
<dbReference type="InParanoid" id="Q54B62"/>
<dbReference type="AlphaFoldDB" id="Q54B62"/>
<dbReference type="EMBL" id="AAFI02000223">
    <property type="protein sequence ID" value="EAL60512.1"/>
    <property type="molecule type" value="Genomic_DNA"/>
</dbReference>